<keyword evidence="10" id="KW-1185">Reference proteome</keyword>
<dbReference type="PANTHER" id="PTHR42945">
    <property type="entry name" value="HISTIDINE BIOSYNTHESIS BIFUNCTIONAL PROTEIN"/>
    <property type="match status" value="1"/>
</dbReference>
<keyword evidence="4 7" id="KW-0028">Amino-acid biosynthesis</keyword>
<name>E0SRB9_IGNAA</name>
<dbReference type="GO" id="GO:0004635">
    <property type="term" value="F:phosphoribosyl-AMP cyclohydrolase activity"/>
    <property type="evidence" value="ECO:0007669"/>
    <property type="project" value="UniProtKB-UniRule"/>
</dbReference>
<feature type="binding site" evidence="7">
    <location>
        <position position="93"/>
    </location>
    <ligand>
        <name>Mg(2+)</name>
        <dbReference type="ChEBI" id="CHEBI:18420"/>
    </ligand>
</feature>
<dbReference type="NCBIfam" id="NF000768">
    <property type="entry name" value="PRK00051.1"/>
    <property type="match status" value="1"/>
</dbReference>
<dbReference type="Proteomes" id="UP000001304">
    <property type="component" value="Chromosome"/>
</dbReference>
<comment type="pathway">
    <text evidence="2 7">Amino-acid biosynthesis; L-histidine biosynthesis; L-histidine from 5-phospho-alpha-D-ribose 1-diphosphate: step 3/9.</text>
</comment>
<comment type="function">
    <text evidence="7">Catalyzes the hydrolysis of the adenine ring of phosphoribosyl-AMP.</text>
</comment>
<comment type="similarity">
    <text evidence="7">Belongs to the PRA-CH family.</text>
</comment>
<evidence type="ECO:0000256" key="6">
    <source>
        <dbReference type="ARBA" id="ARBA00023102"/>
    </source>
</evidence>
<comment type="catalytic activity">
    <reaction evidence="1 7">
        <text>1-(5-phospho-beta-D-ribosyl)-5'-AMP + H2O = 1-(5-phospho-beta-D-ribosyl)-5-[(5-phospho-beta-D-ribosylamino)methylideneamino]imidazole-4-carboxamide</text>
        <dbReference type="Rhea" id="RHEA:20049"/>
        <dbReference type="ChEBI" id="CHEBI:15377"/>
        <dbReference type="ChEBI" id="CHEBI:58435"/>
        <dbReference type="ChEBI" id="CHEBI:59457"/>
        <dbReference type="EC" id="3.5.4.19"/>
    </reaction>
</comment>
<keyword evidence="7" id="KW-0460">Magnesium</keyword>
<dbReference type="InterPro" id="IPR038019">
    <property type="entry name" value="PRib_AMP_CycHydrolase_sf"/>
</dbReference>
<feature type="binding site" evidence="7">
    <location>
        <position position="113"/>
    </location>
    <ligand>
        <name>Zn(2+)</name>
        <dbReference type="ChEBI" id="CHEBI:29105"/>
        <note>ligand shared between dimeric partners</note>
    </ligand>
</feature>
<dbReference type="KEGG" id="iag:Igag_1571"/>
<dbReference type="STRING" id="583356.Igag_1571"/>
<reference evidence="9 10" key="1">
    <citation type="journal article" date="2010" name="Stand. Genomic Sci.">
        <title>Complete genome sequence of Ignisphaera aggregans type strain (AQ1.S1).</title>
        <authorList>
            <person name="Goker M."/>
            <person name="Held B."/>
            <person name="Lapidus A."/>
            <person name="Nolan M."/>
            <person name="Spring S."/>
            <person name="Yasawong M."/>
            <person name="Lucas S."/>
            <person name="Glavina Del Rio T."/>
            <person name="Tice H."/>
            <person name="Cheng J.F."/>
            <person name="Goodwin L."/>
            <person name="Tapia R."/>
            <person name="Pitluck S."/>
            <person name="Liolios K."/>
            <person name="Ivanova N."/>
            <person name="Mavromatis K."/>
            <person name="Mikhailova N."/>
            <person name="Pati A."/>
            <person name="Chen A."/>
            <person name="Palaniappan K."/>
            <person name="Brambilla E."/>
            <person name="Land M."/>
            <person name="Hauser L."/>
            <person name="Chang Y.J."/>
            <person name="Jeffries C.D."/>
            <person name="Brettin T."/>
            <person name="Detter J.C."/>
            <person name="Han C."/>
            <person name="Rohde M."/>
            <person name="Sikorski J."/>
            <person name="Woyke T."/>
            <person name="Bristow J."/>
            <person name="Eisen J.A."/>
            <person name="Markowitz V."/>
            <person name="Hugenholtz P."/>
            <person name="Kyrpides N.C."/>
            <person name="Klenk H.P."/>
        </authorList>
    </citation>
    <scope>NUCLEOTIDE SEQUENCE [LARGE SCALE GENOMIC DNA]</scope>
    <source>
        <strain evidence="10">DSM 17230 / JCM 13409 / AQ1.S1</strain>
    </source>
</reference>
<evidence type="ECO:0000256" key="7">
    <source>
        <dbReference type="HAMAP-Rule" id="MF_01021"/>
    </source>
</evidence>
<dbReference type="SUPFAM" id="SSF141734">
    <property type="entry name" value="HisI-like"/>
    <property type="match status" value="1"/>
</dbReference>
<evidence type="ECO:0000259" key="8">
    <source>
        <dbReference type="Pfam" id="PF01502"/>
    </source>
</evidence>
<dbReference type="GO" id="GO:0000287">
    <property type="term" value="F:magnesium ion binding"/>
    <property type="evidence" value="ECO:0007669"/>
    <property type="project" value="UniProtKB-UniRule"/>
</dbReference>
<organism evidence="9 10">
    <name type="scientific">Ignisphaera aggregans (strain DSM 17230 / JCM 13409 / AQ1.S1)</name>
    <dbReference type="NCBI Taxonomy" id="583356"/>
    <lineage>
        <taxon>Archaea</taxon>
        <taxon>Thermoproteota</taxon>
        <taxon>Thermoprotei</taxon>
        <taxon>Desulfurococcales</taxon>
        <taxon>Desulfurococcaceae</taxon>
        <taxon>Ignisphaera</taxon>
    </lineage>
</organism>
<comment type="cofactor">
    <cofactor evidence="7">
        <name>Mg(2+)</name>
        <dbReference type="ChEBI" id="CHEBI:18420"/>
    </cofactor>
    <text evidence="7">Binds 1 Mg(2+) ion per subunit.</text>
</comment>
<feature type="domain" description="Phosphoribosyl-AMP cyclohydrolase" evidence="8">
    <location>
        <begin position="42"/>
        <end position="115"/>
    </location>
</feature>
<dbReference type="HOGENOM" id="CLU_048577_5_1_2"/>
<dbReference type="GO" id="GO:0004636">
    <property type="term" value="F:phosphoribosyl-ATP diphosphatase activity"/>
    <property type="evidence" value="ECO:0007669"/>
    <property type="project" value="UniProtKB-ARBA"/>
</dbReference>
<evidence type="ECO:0000313" key="10">
    <source>
        <dbReference type="Proteomes" id="UP000001304"/>
    </source>
</evidence>
<dbReference type="GO" id="GO:0008270">
    <property type="term" value="F:zinc ion binding"/>
    <property type="evidence" value="ECO:0007669"/>
    <property type="project" value="UniProtKB-UniRule"/>
</dbReference>
<feature type="binding site" evidence="7">
    <location>
        <position position="106"/>
    </location>
    <ligand>
        <name>Zn(2+)</name>
        <dbReference type="ChEBI" id="CHEBI:29105"/>
        <note>ligand shared between dimeric partners</note>
    </ligand>
</feature>
<dbReference type="HAMAP" id="MF_01021">
    <property type="entry name" value="HisI"/>
    <property type="match status" value="1"/>
</dbReference>
<feature type="binding site" evidence="7">
    <location>
        <position position="91"/>
    </location>
    <ligand>
        <name>Mg(2+)</name>
        <dbReference type="ChEBI" id="CHEBI:18420"/>
    </ligand>
</feature>
<feature type="binding site" evidence="7">
    <location>
        <position position="90"/>
    </location>
    <ligand>
        <name>Zn(2+)</name>
        <dbReference type="ChEBI" id="CHEBI:29105"/>
        <note>ligand shared between dimeric partners</note>
    </ligand>
</feature>
<evidence type="ECO:0000256" key="4">
    <source>
        <dbReference type="ARBA" id="ARBA00022605"/>
    </source>
</evidence>
<keyword evidence="5 7" id="KW-0378">Hydrolase</keyword>
<dbReference type="EC" id="3.5.4.19" evidence="7"/>
<protein>
    <recommendedName>
        <fullName evidence="7">Phosphoribosyl-AMP cyclohydrolase</fullName>
        <shortName evidence="7">PRA-CH</shortName>
        <ecNumber evidence="7">3.5.4.19</ecNumber>
    </recommendedName>
</protein>
<comment type="subunit">
    <text evidence="7">Homodimer.</text>
</comment>
<dbReference type="UniPathway" id="UPA00031">
    <property type="reaction ID" value="UER00008"/>
</dbReference>
<dbReference type="Pfam" id="PF01502">
    <property type="entry name" value="PRA-CH"/>
    <property type="match status" value="1"/>
</dbReference>
<dbReference type="GO" id="GO:0005737">
    <property type="term" value="C:cytoplasm"/>
    <property type="evidence" value="ECO:0007669"/>
    <property type="project" value="UniProtKB-SubCell"/>
</dbReference>
<dbReference type="FunFam" id="3.10.20.810:FF:000001">
    <property type="entry name" value="Histidine biosynthesis bifunctional protein HisIE"/>
    <property type="match status" value="1"/>
</dbReference>
<feature type="binding site" evidence="7">
    <location>
        <position position="89"/>
    </location>
    <ligand>
        <name>Mg(2+)</name>
        <dbReference type="ChEBI" id="CHEBI:18420"/>
    </ligand>
</feature>
<evidence type="ECO:0000256" key="1">
    <source>
        <dbReference type="ARBA" id="ARBA00000024"/>
    </source>
</evidence>
<dbReference type="GO" id="GO:0000105">
    <property type="term" value="P:L-histidine biosynthetic process"/>
    <property type="evidence" value="ECO:0007669"/>
    <property type="project" value="UniProtKB-UniRule"/>
</dbReference>
<keyword evidence="7" id="KW-0862">Zinc</keyword>
<proteinExistence type="inferred from homology"/>
<dbReference type="InterPro" id="IPR002496">
    <property type="entry name" value="PRib_AMP_CycHydrolase_dom"/>
</dbReference>
<accession>E0SRB9</accession>
<dbReference type="Gene3D" id="3.10.20.810">
    <property type="entry name" value="Phosphoribosyl-AMP cyclohydrolase"/>
    <property type="match status" value="1"/>
</dbReference>
<keyword evidence="3 7" id="KW-0963">Cytoplasm</keyword>
<comment type="subcellular location">
    <subcellularLocation>
        <location evidence="7">Cytoplasm</location>
    </subcellularLocation>
</comment>
<evidence type="ECO:0000313" key="9">
    <source>
        <dbReference type="EMBL" id="ADM28373.1"/>
    </source>
</evidence>
<keyword evidence="6 7" id="KW-0368">Histidine biosynthesis</keyword>
<gene>
    <name evidence="7" type="primary">hisI</name>
    <name evidence="9" type="ordered locus">Igag_1571</name>
</gene>
<dbReference type="AlphaFoldDB" id="E0SRB9"/>
<evidence type="ECO:0000256" key="3">
    <source>
        <dbReference type="ARBA" id="ARBA00022490"/>
    </source>
</evidence>
<comment type="cofactor">
    <cofactor evidence="7">
        <name>Zn(2+)</name>
        <dbReference type="ChEBI" id="CHEBI:29105"/>
    </cofactor>
    <text evidence="7">Binds 1 zinc ion per subunit.</text>
</comment>
<keyword evidence="7" id="KW-0479">Metal-binding</keyword>
<sequence length="125" mass="14430">MVKTLRLSLEKAIEIANKLNFRHEDNTIIVVVQDKETKEVLMVGHMSREALIKTLTTGYLYLWSKTRKKLWLKGETSGNYQIVEDIRIDCDEDAIVVQVSSLGPICHTGNTSCFYRTYRDFLDSK</sequence>
<dbReference type="EMBL" id="CP002098">
    <property type="protein sequence ID" value="ADM28373.1"/>
    <property type="molecule type" value="Genomic_DNA"/>
</dbReference>
<evidence type="ECO:0000256" key="2">
    <source>
        <dbReference type="ARBA" id="ARBA00005169"/>
    </source>
</evidence>
<evidence type="ECO:0000256" key="5">
    <source>
        <dbReference type="ARBA" id="ARBA00022801"/>
    </source>
</evidence>
<dbReference type="InterPro" id="IPR026660">
    <property type="entry name" value="PRA-CH"/>
</dbReference>
<dbReference type="PANTHER" id="PTHR42945:SF1">
    <property type="entry name" value="HISTIDINE BIOSYNTHESIS BIFUNCTIONAL PROTEIN HIS7"/>
    <property type="match status" value="1"/>
</dbReference>